<dbReference type="AlphaFoldDB" id="A0A8H8D877"/>
<evidence type="ECO:0000313" key="2">
    <source>
        <dbReference type="Proteomes" id="UP000670092"/>
    </source>
</evidence>
<comment type="caution">
    <text evidence="1">The sequence shown here is derived from an EMBL/GenBank/DDBJ whole genome shotgun (WGS) entry which is preliminary data.</text>
</comment>
<protein>
    <submittedName>
        <fullName evidence="1">Uncharacterized protein</fullName>
    </submittedName>
</protein>
<sequence>MFAIYISSNFVVLYCTRGCEKWENPIHSPPMSKCPTSPCINLIIQLQESQIKQRTENVEANH</sequence>
<evidence type="ECO:0000313" key="1">
    <source>
        <dbReference type="EMBL" id="KAG5304397.1"/>
    </source>
</evidence>
<name>A0A8H8D877_AJECA</name>
<accession>A0A8H8D877</accession>
<dbReference type="Proteomes" id="UP000670092">
    <property type="component" value="Unassembled WGS sequence"/>
</dbReference>
<dbReference type="VEuPathDB" id="FungiDB:I7I52_02718"/>
<reference evidence="1 2" key="1">
    <citation type="submission" date="2021-01" db="EMBL/GenBank/DDBJ databases">
        <title>Chromosome-level genome assembly of a human fungal pathogen reveals clustering of transcriptionally co-regulated genes.</title>
        <authorList>
            <person name="Voorhies M."/>
            <person name="Cohen S."/>
            <person name="Shea T.P."/>
            <person name="Petrus S."/>
            <person name="Munoz J.F."/>
            <person name="Poplawski S."/>
            <person name="Goldman W.E."/>
            <person name="Michael T."/>
            <person name="Cuomo C.A."/>
            <person name="Sil A."/>
            <person name="Beyhan S."/>
        </authorList>
    </citation>
    <scope>NUCLEOTIDE SEQUENCE [LARGE SCALE GENOMIC DNA]</scope>
    <source>
        <strain evidence="1 2">G184AR</strain>
    </source>
</reference>
<dbReference type="EMBL" id="JAEVHI010000001">
    <property type="protein sequence ID" value="KAG5304397.1"/>
    <property type="molecule type" value="Genomic_DNA"/>
</dbReference>
<gene>
    <name evidence="1" type="ORF">I7I52_02718</name>
</gene>
<proteinExistence type="predicted"/>
<organism evidence="1 2">
    <name type="scientific">Ajellomyces capsulatus</name>
    <name type="common">Darling's disease fungus</name>
    <name type="synonym">Histoplasma capsulatum</name>
    <dbReference type="NCBI Taxonomy" id="5037"/>
    <lineage>
        <taxon>Eukaryota</taxon>
        <taxon>Fungi</taxon>
        <taxon>Dikarya</taxon>
        <taxon>Ascomycota</taxon>
        <taxon>Pezizomycotina</taxon>
        <taxon>Eurotiomycetes</taxon>
        <taxon>Eurotiomycetidae</taxon>
        <taxon>Onygenales</taxon>
        <taxon>Ajellomycetaceae</taxon>
        <taxon>Histoplasma</taxon>
    </lineage>
</organism>